<sequence length="118" mass="13905">MTFYFLSTCTTCKRIMNEVALPSNTALQDIKKEMYSKEQLEEMRALTGSYEALFNKRAQKYKQLGLKDKNLSEEQIKEYILGDYTFLKRPVFIDHENIFIGNQKKTVESLKIYLEQIS</sequence>
<name>A0AC61NGM1_9BACT</name>
<dbReference type="EMBL" id="CP081303">
    <property type="protein sequence ID" value="QZE14786.1"/>
    <property type="molecule type" value="Genomic_DNA"/>
</dbReference>
<proteinExistence type="predicted"/>
<evidence type="ECO:0000313" key="1">
    <source>
        <dbReference type="EMBL" id="QZE14786.1"/>
    </source>
</evidence>
<organism evidence="1 2">
    <name type="scientific">Halosquirtibacter laminarini</name>
    <dbReference type="NCBI Taxonomy" id="3374600"/>
    <lineage>
        <taxon>Bacteria</taxon>
        <taxon>Pseudomonadati</taxon>
        <taxon>Bacteroidota</taxon>
        <taxon>Bacteroidia</taxon>
        <taxon>Marinilabiliales</taxon>
        <taxon>Prolixibacteraceae</taxon>
        <taxon>Halosquirtibacter</taxon>
    </lineage>
</organism>
<protein>
    <submittedName>
        <fullName evidence="1">Uncharacterized protein</fullName>
    </submittedName>
</protein>
<accession>A0AC61NGM1</accession>
<keyword evidence="2" id="KW-1185">Reference proteome</keyword>
<gene>
    <name evidence="1" type="ORF">K4L44_02690</name>
</gene>
<dbReference type="Proteomes" id="UP000826212">
    <property type="component" value="Chromosome"/>
</dbReference>
<evidence type="ECO:0000313" key="2">
    <source>
        <dbReference type="Proteomes" id="UP000826212"/>
    </source>
</evidence>
<reference evidence="1" key="1">
    <citation type="submission" date="2021-08" db="EMBL/GenBank/DDBJ databases">
        <title>Novel anaerobic bacterium isolated from sea squirt in East Sea, Republic of Korea.</title>
        <authorList>
            <person name="Nguyen T.H."/>
            <person name="Li Z."/>
            <person name="Lee Y.-J."/>
            <person name="Ko J."/>
            <person name="Kim S.-G."/>
        </authorList>
    </citation>
    <scope>NUCLEOTIDE SEQUENCE</scope>
    <source>
        <strain evidence="1">KCTC 25031</strain>
    </source>
</reference>